<dbReference type="RefSeq" id="XP_033423210.1">
    <property type="nucleotide sequence ID" value="XM_033575192.1"/>
</dbReference>
<gene>
    <name evidence="3" type="ORF">ATNIH1004_010624</name>
</gene>
<name>A0A5M9MHA3_9EURO</name>
<feature type="region of interest" description="Disordered" evidence="1">
    <location>
        <begin position="559"/>
        <end position="655"/>
    </location>
</feature>
<dbReference type="GeneID" id="54333325"/>
<feature type="domain" description="SMP-30/Gluconolactonase/LRE-like region" evidence="2">
    <location>
        <begin position="144"/>
        <end position="300"/>
    </location>
</feature>
<dbReference type="VEuPathDB" id="FungiDB:EYZ11_005418"/>
<feature type="compositionally biased region" description="Basic and acidic residues" evidence="1">
    <location>
        <begin position="562"/>
        <end position="616"/>
    </location>
</feature>
<proteinExistence type="predicted"/>
<feature type="compositionally biased region" description="Low complexity" evidence="1">
    <location>
        <begin position="632"/>
        <end position="644"/>
    </location>
</feature>
<dbReference type="AlphaFoldDB" id="A0A5M9MHA3"/>
<evidence type="ECO:0000259" key="2">
    <source>
        <dbReference type="Pfam" id="PF08450"/>
    </source>
</evidence>
<dbReference type="EMBL" id="QUQM01000005">
    <property type="protein sequence ID" value="KAA8643849.1"/>
    <property type="molecule type" value="Genomic_DNA"/>
</dbReference>
<reference evidence="3 4" key="1">
    <citation type="submission" date="2019-08" db="EMBL/GenBank/DDBJ databases">
        <title>The genome sequence of a newly discovered highly antifungal drug resistant Aspergillus species, Aspergillus tanneri NIH 1004.</title>
        <authorList>
            <person name="Mounaud S."/>
            <person name="Singh I."/>
            <person name="Joardar V."/>
            <person name="Pakala S."/>
            <person name="Pakala S."/>
            <person name="Venepally P."/>
            <person name="Chung J.K."/>
            <person name="Losada L."/>
            <person name="Nierman W.C."/>
        </authorList>
    </citation>
    <scope>NUCLEOTIDE SEQUENCE [LARGE SCALE GENOMIC DNA]</scope>
    <source>
        <strain evidence="3 4">NIH1004</strain>
    </source>
</reference>
<feature type="compositionally biased region" description="Pro residues" evidence="1">
    <location>
        <begin position="645"/>
        <end position="655"/>
    </location>
</feature>
<evidence type="ECO:0000256" key="1">
    <source>
        <dbReference type="SAM" id="MobiDB-lite"/>
    </source>
</evidence>
<evidence type="ECO:0000313" key="3">
    <source>
        <dbReference type="EMBL" id="KAA8643849.1"/>
    </source>
</evidence>
<dbReference type="OrthoDB" id="423498at2759"/>
<organism evidence="3 4">
    <name type="scientific">Aspergillus tanneri</name>
    <dbReference type="NCBI Taxonomy" id="1220188"/>
    <lineage>
        <taxon>Eukaryota</taxon>
        <taxon>Fungi</taxon>
        <taxon>Dikarya</taxon>
        <taxon>Ascomycota</taxon>
        <taxon>Pezizomycotina</taxon>
        <taxon>Eurotiomycetes</taxon>
        <taxon>Eurotiomycetidae</taxon>
        <taxon>Eurotiales</taxon>
        <taxon>Aspergillaceae</taxon>
        <taxon>Aspergillus</taxon>
        <taxon>Aspergillus subgen. Circumdati</taxon>
    </lineage>
</organism>
<evidence type="ECO:0000313" key="4">
    <source>
        <dbReference type="Proteomes" id="UP000324241"/>
    </source>
</evidence>
<dbReference type="PANTHER" id="PTHR47064:SF2">
    <property type="entry name" value="SMP-30_GLUCONOLACTONASE_LRE-LIKE REGION DOMAIN-CONTAINING PROTEIN-RELATED"/>
    <property type="match status" value="1"/>
</dbReference>
<dbReference type="InterPro" id="IPR052988">
    <property type="entry name" value="Oryzine_lactonohydrolase"/>
</dbReference>
<dbReference type="VEuPathDB" id="FungiDB:EYZ11_005415"/>
<dbReference type="InterPro" id="IPR011042">
    <property type="entry name" value="6-blade_b-propeller_TolB-like"/>
</dbReference>
<dbReference type="SUPFAM" id="SSF63829">
    <property type="entry name" value="Calcium-dependent phosphotriesterase"/>
    <property type="match status" value="1"/>
</dbReference>
<dbReference type="InterPro" id="IPR013658">
    <property type="entry name" value="SGL"/>
</dbReference>
<comment type="caution">
    <text evidence="3">The sequence shown here is derived from an EMBL/GenBank/DDBJ whole genome shotgun (WGS) entry which is preliminary data.</text>
</comment>
<dbReference type="Pfam" id="PF08450">
    <property type="entry name" value="SGL"/>
    <property type="match status" value="1"/>
</dbReference>
<dbReference type="PANTHER" id="PTHR47064">
    <property type="entry name" value="PUTATIVE (AFU_ORTHOLOGUE AFUA_1G08990)-RELATED"/>
    <property type="match status" value="1"/>
</dbReference>
<protein>
    <recommendedName>
        <fullName evidence="2">SMP-30/Gluconolactonase/LRE-like region domain-containing protein</fullName>
    </recommendedName>
</protein>
<accession>A0A5M9MHA3</accession>
<dbReference type="Gene3D" id="2.120.10.30">
    <property type="entry name" value="TolB, C-terminal domain"/>
    <property type="match status" value="1"/>
</dbReference>
<sequence length="655" mass="70891">MAGNINPSPAQLPSDFQIYDPRFLNITGPAPKLEILLRNNDFPFAHEASVYVPSTDELFLTSNIFTDPVTNNPSIKISKVAVGSHPVTSKIIDSTIPMPNGGVNHGDGILFCGQGELNATGGLFQMSIEPPYESELVIGDFYGAQFNSLNDVVVHSDGSFWFTDPTYAYHQGFRPTPQLPNQVYRFDPATKNVRIMADGFGRPNGICFSPDEKTAYITDTAKVAGDGTTDPTKPATIYAYDLTTIHGEPSLVNRRVFAMVNAGVPDGIKVDMDGNVYAGCGDGIHVWSPGGVILGKILVKGGAANFSFGRNGRIFILNEHILWVAQLGDWIESPVYLIETMRSLLSLLFLGLSIPVVHAQNSDSQVLAYYATSGNCFMYLDKGNRQKASSPCKTYCPKYKGNEGMGCRSSIMDPEKELTDPSLIFRDEDGNRWYPGQCLCGNPQDYLPLIEPVLEGLSMLDNIICAVFLSSLETVVDIGIDAVPGGAAINGVRKAVEGAKTFAENALDASSFFGNWVGKACKLPDWDFDLMGSMFDSLNGASDDYGTSKGCFQKKKSICKKGGKDGKDSKDDDKPSTKIVEKPSTKKDEKDSTEKEDKKSSTKDDKTSTKSDHKTTAAEPTTSKNKPKLPKSRSSPIASSTPSVTPSPTPTPSPF</sequence>
<dbReference type="Proteomes" id="UP000324241">
    <property type="component" value="Unassembled WGS sequence"/>
</dbReference>